<dbReference type="GeneID" id="101852083"/>
<dbReference type="RefSeq" id="XP_005093994.1">
    <property type="nucleotide sequence ID" value="XM_005093937.3"/>
</dbReference>
<reference evidence="3" key="1">
    <citation type="submission" date="2025-08" db="UniProtKB">
        <authorList>
            <consortium name="RefSeq"/>
        </authorList>
    </citation>
    <scope>IDENTIFICATION</scope>
</reference>
<keyword evidence="1" id="KW-0732">Signal</keyword>
<organism evidence="2 3">
    <name type="scientific">Aplysia californica</name>
    <name type="common">California sea hare</name>
    <dbReference type="NCBI Taxonomy" id="6500"/>
    <lineage>
        <taxon>Eukaryota</taxon>
        <taxon>Metazoa</taxon>
        <taxon>Spiralia</taxon>
        <taxon>Lophotrochozoa</taxon>
        <taxon>Mollusca</taxon>
        <taxon>Gastropoda</taxon>
        <taxon>Heterobranchia</taxon>
        <taxon>Euthyneura</taxon>
        <taxon>Tectipleura</taxon>
        <taxon>Aplysiida</taxon>
        <taxon>Aplysioidea</taxon>
        <taxon>Aplysiidae</taxon>
        <taxon>Aplysia</taxon>
    </lineage>
</organism>
<keyword evidence="2" id="KW-1185">Reference proteome</keyword>
<protein>
    <submittedName>
        <fullName evidence="3">Uncharacterized protein LOC101852083</fullName>
    </submittedName>
</protein>
<name>A0ABM0JHV1_APLCA</name>
<dbReference type="Proteomes" id="UP000694888">
    <property type="component" value="Unplaced"/>
</dbReference>
<gene>
    <name evidence="3" type="primary">LOC101852083</name>
</gene>
<evidence type="ECO:0000313" key="3">
    <source>
        <dbReference type="RefSeq" id="XP_005093994.1"/>
    </source>
</evidence>
<feature type="signal peptide" evidence="1">
    <location>
        <begin position="1"/>
        <end position="25"/>
    </location>
</feature>
<sequence length="228" mass="25327">MFSVSTKYVSLAIAAIFSVVGIALASPVSQPTIDNPCRITSSAPPEYLSLQEEIALTVNVFETLRSSCEAGMTTITTENLLSSGEINVLMDDPMYNLPGLPLATATRNISEENMARILLEDYHDVSVFTVFAQQVYEEEDGNEVLKADLLRVKHYFYSVLCKLDTIMRTSNSPVTEFVCSDVMPDSLKNIASDKYRYQRAFLLLNSAKKHIEALSKDYGKLRENVSTA</sequence>
<evidence type="ECO:0000313" key="2">
    <source>
        <dbReference type="Proteomes" id="UP000694888"/>
    </source>
</evidence>
<accession>A0ABM0JHV1</accession>
<proteinExistence type="predicted"/>
<evidence type="ECO:0000256" key="1">
    <source>
        <dbReference type="SAM" id="SignalP"/>
    </source>
</evidence>
<feature type="chain" id="PRO_5045667241" evidence="1">
    <location>
        <begin position="26"/>
        <end position="228"/>
    </location>
</feature>